<keyword evidence="2 5" id="KW-0808">Transferase</keyword>
<evidence type="ECO:0000256" key="4">
    <source>
        <dbReference type="ARBA" id="ARBA00022691"/>
    </source>
</evidence>
<comment type="subunit">
    <text evidence="5">Component of a multi-subunit COQ enzyme complex.</text>
</comment>
<dbReference type="GeneID" id="109420022"/>
<evidence type="ECO:0000256" key="3">
    <source>
        <dbReference type="ARBA" id="ARBA00022688"/>
    </source>
</evidence>
<dbReference type="CDD" id="cd02440">
    <property type="entry name" value="AdoMet_MTases"/>
    <property type="match status" value="1"/>
</dbReference>
<feature type="binding site" evidence="5">
    <location>
        <position position="198"/>
    </location>
    <ligand>
        <name>Mg(2+)</name>
        <dbReference type="ChEBI" id="CHEBI:18420"/>
    </ligand>
</feature>
<dbReference type="Gene3D" id="3.40.50.150">
    <property type="entry name" value="Vaccinia Virus protein VP39"/>
    <property type="match status" value="1"/>
</dbReference>
<keyword evidence="7" id="KW-1185">Reference proteome</keyword>
<evidence type="ECO:0000256" key="1">
    <source>
        <dbReference type="ARBA" id="ARBA00022603"/>
    </source>
</evidence>
<dbReference type="InterPro" id="IPR010233">
    <property type="entry name" value="UbiG_MeTrfase"/>
</dbReference>
<keyword evidence="5" id="KW-0496">Mitochondrion</keyword>
<feature type="binding site" evidence="5">
    <location>
        <position position="194"/>
    </location>
    <ligand>
        <name>S-adenosyl-L-methionine</name>
        <dbReference type="ChEBI" id="CHEBI:59789"/>
    </ligand>
</feature>
<dbReference type="InterPro" id="IPR029063">
    <property type="entry name" value="SAM-dependent_MTases_sf"/>
</dbReference>
<keyword evidence="5" id="KW-0479">Metal-binding</keyword>
<protein>
    <recommendedName>
        <fullName evidence="5">Ubiquinone biosynthesis O-methyltransferase, mitochondrial</fullName>
    </recommendedName>
    <alternativeName>
        <fullName evidence="5">3-demethylubiquinol 3-O-methyltransferase</fullName>
        <ecNumber evidence="5">2.1.1.64</ecNumber>
    </alternativeName>
    <alternativeName>
        <fullName evidence="5">3-demethylubiquinone 3-O-methyltransferase</fullName>
        <ecNumber evidence="5">2.1.1.-</ecNumber>
    </alternativeName>
    <alternativeName>
        <fullName evidence="5">Polyprenyldihydroxybenzoate methyltransferase</fullName>
        <ecNumber evidence="5">2.1.1.114</ecNumber>
    </alternativeName>
</protein>
<dbReference type="PANTHER" id="PTHR43464">
    <property type="entry name" value="METHYLTRANSFERASE"/>
    <property type="match status" value="1"/>
</dbReference>
<comment type="catalytic activity">
    <reaction evidence="5">
        <text>a 3-demethylubiquinone + S-adenosyl-L-methionine = a ubiquinone + S-adenosyl-L-homocysteine</text>
        <dbReference type="Rhea" id="RHEA:81215"/>
        <dbReference type="Rhea" id="RHEA-COMP:9565"/>
        <dbReference type="Rhea" id="RHEA-COMP:19654"/>
        <dbReference type="ChEBI" id="CHEBI:16389"/>
        <dbReference type="ChEBI" id="CHEBI:57856"/>
        <dbReference type="ChEBI" id="CHEBI:59789"/>
        <dbReference type="ChEBI" id="CHEBI:231825"/>
    </reaction>
</comment>
<keyword evidence="5" id="KW-0999">Mitochondrion inner membrane</keyword>
<keyword evidence="3 5" id="KW-0831">Ubiquinone biosynthesis</keyword>
<dbReference type="SUPFAM" id="SSF53335">
    <property type="entry name" value="S-adenosyl-L-methionine-dependent methyltransferases"/>
    <property type="match status" value="1"/>
</dbReference>
<dbReference type="EC" id="2.1.1.64" evidence="5"/>
<keyword evidence="1 5" id="KW-0489">Methyltransferase</keyword>
<feature type="binding site" evidence="5">
    <location>
        <position position="146"/>
    </location>
    <ligand>
        <name>S-adenosyl-L-methionine</name>
        <dbReference type="ChEBI" id="CHEBI:59789"/>
    </ligand>
</feature>
<comment type="catalytic activity">
    <reaction evidence="5">
        <text>a 3-demethylubiquinol + S-adenosyl-L-methionine = a ubiquinol + S-adenosyl-L-homocysteine + H(+)</text>
        <dbReference type="Rhea" id="RHEA:44380"/>
        <dbReference type="Rhea" id="RHEA-COMP:9566"/>
        <dbReference type="Rhea" id="RHEA-COMP:10914"/>
        <dbReference type="ChEBI" id="CHEBI:15378"/>
        <dbReference type="ChEBI" id="CHEBI:17976"/>
        <dbReference type="ChEBI" id="CHEBI:57856"/>
        <dbReference type="ChEBI" id="CHEBI:59789"/>
        <dbReference type="ChEBI" id="CHEBI:84422"/>
        <dbReference type="EC" id="2.1.1.64"/>
    </reaction>
</comment>
<evidence type="ECO:0000313" key="7">
    <source>
        <dbReference type="Proteomes" id="UP000069940"/>
    </source>
</evidence>
<dbReference type="EC" id="2.1.1.114" evidence="5"/>
<accession>A0ABM1YI78</accession>
<organism evidence="6 7">
    <name type="scientific">Aedes albopictus</name>
    <name type="common">Asian tiger mosquito</name>
    <name type="synonym">Stegomyia albopicta</name>
    <dbReference type="NCBI Taxonomy" id="7160"/>
    <lineage>
        <taxon>Eukaryota</taxon>
        <taxon>Metazoa</taxon>
        <taxon>Ecdysozoa</taxon>
        <taxon>Arthropoda</taxon>
        <taxon>Hexapoda</taxon>
        <taxon>Insecta</taxon>
        <taxon>Pterygota</taxon>
        <taxon>Neoptera</taxon>
        <taxon>Endopterygota</taxon>
        <taxon>Diptera</taxon>
        <taxon>Nematocera</taxon>
        <taxon>Culicoidea</taxon>
        <taxon>Culicidae</taxon>
        <taxon>Culicinae</taxon>
        <taxon>Aedini</taxon>
        <taxon>Aedes</taxon>
        <taxon>Stegomyia</taxon>
    </lineage>
</organism>
<comment type="catalytic activity">
    <reaction evidence="5">
        <text>a 3,4-dihydroxy-5-(all-trans-polyprenyl)benzoate + S-adenosyl-L-methionine = a 4-hydroxy-3-methoxy-5-(all-trans-polyprenyl)benzoate + S-adenosyl-L-homocysteine + H(+)</text>
        <dbReference type="Rhea" id="RHEA:44452"/>
        <dbReference type="Rhea" id="RHEA-COMP:10930"/>
        <dbReference type="Rhea" id="RHEA-COMP:10931"/>
        <dbReference type="ChEBI" id="CHEBI:15378"/>
        <dbReference type="ChEBI" id="CHEBI:57856"/>
        <dbReference type="ChEBI" id="CHEBI:59789"/>
        <dbReference type="ChEBI" id="CHEBI:64694"/>
        <dbReference type="ChEBI" id="CHEBI:84443"/>
        <dbReference type="EC" id="2.1.1.114"/>
    </reaction>
</comment>
<reference evidence="7" key="1">
    <citation type="journal article" date="2015" name="Proc. Natl. Acad. Sci. U.S.A.">
        <title>Genome sequence of the Asian Tiger mosquito, Aedes albopictus, reveals insights into its biology, genetics, and evolution.</title>
        <authorList>
            <person name="Chen X.G."/>
            <person name="Jiang X."/>
            <person name="Gu J."/>
            <person name="Xu M."/>
            <person name="Wu Y."/>
            <person name="Deng Y."/>
            <person name="Zhang C."/>
            <person name="Bonizzoni M."/>
            <person name="Dermauw W."/>
            <person name="Vontas J."/>
            <person name="Armbruster P."/>
            <person name="Huang X."/>
            <person name="Yang Y."/>
            <person name="Zhang H."/>
            <person name="He W."/>
            <person name="Peng H."/>
            <person name="Liu Y."/>
            <person name="Wu K."/>
            <person name="Chen J."/>
            <person name="Lirakis M."/>
            <person name="Topalis P."/>
            <person name="Van Leeuwen T."/>
            <person name="Hall A.B."/>
            <person name="Jiang X."/>
            <person name="Thorpe C."/>
            <person name="Mueller R.L."/>
            <person name="Sun C."/>
            <person name="Waterhouse R.M."/>
            <person name="Yan G."/>
            <person name="Tu Z.J."/>
            <person name="Fang X."/>
            <person name="James A.A."/>
        </authorList>
    </citation>
    <scope>NUCLEOTIDE SEQUENCE [LARGE SCALE GENOMIC DNA]</scope>
    <source>
        <strain evidence="7">Foshan</strain>
    </source>
</reference>
<dbReference type="PANTHER" id="PTHR43464:SF19">
    <property type="entry name" value="UBIQUINONE BIOSYNTHESIS O-METHYLTRANSFERASE, MITOCHONDRIAL"/>
    <property type="match status" value="1"/>
</dbReference>
<comment type="pathway">
    <text evidence="5">Cofactor biosynthesis; ubiquinone biosynthesis.</text>
</comment>
<feature type="binding site" evidence="5">
    <location>
        <position position="199"/>
    </location>
    <ligand>
        <name>Mg(2+)</name>
        <dbReference type="ChEBI" id="CHEBI:18420"/>
    </ligand>
</feature>
<evidence type="ECO:0000256" key="5">
    <source>
        <dbReference type="HAMAP-Rule" id="MF_03190"/>
    </source>
</evidence>
<feature type="binding site" evidence="5">
    <location>
        <position position="125"/>
    </location>
    <ligand>
        <name>S-adenosyl-L-methionine</name>
        <dbReference type="ChEBI" id="CHEBI:59789"/>
    </ligand>
</feature>
<gene>
    <name evidence="5" type="primary">coq3</name>
</gene>
<dbReference type="NCBIfam" id="TIGR01983">
    <property type="entry name" value="UbiG"/>
    <property type="match status" value="1"/>
</dbReference>
<keyword evidence="4 5" id="KW-0949">S-adenosyl-L-methionine</keyword>
<dbReference type="RefSeq" id="XP_062707113.1">
    <property type="nucleotide sequence ID" value="XM_062851129.1"/>
</dbReference>
<evidence type="ECO:0000313" key="6">
    <source>
        <dbReference type="EnsemblMetazoa" id="AALFPA23_009381.P12906"/>
    </source>
</evidence>
<keyword evidence="5" id="KW-0472">Membrane</keyword>
<comment type="cofactor">
    <cofactor evidence="5">
        <name>Mg(2+)</name>
        <dbReference type="ChEBI" id="CHEBI:18420"/>
    </cofactor>
</comment>
<comment type="subcellular location">
    <subcellularLocation>
        <location evidence="5">Mitochondrion inner membrane</location>
        <topology evidence="5">Peripheral membrane protein</topology>
        <orientation evidence="5">Matrix side</orientation>
    </subcellularLocation>
</comment>
<evidence type="ECO:0000256" key="2">
    <source>
        <dbReference type="ARBA" id="ARBA00022679"/>
    </source>
</evidence>
<comment type="similarity">
    <text evidence="5">Belongs to the class I-like SAM-binding methyltransferase superfamily. UbiG/COQ3 family.</text>
</comment>
<keyword evidence="5" id="KW-0460">Magnesium</keyword>
<dbReference type="EC" id="2.1.1.-" evidence="5"/>
<dbReference type="EnsemblMetazoa" id="AALFPA23_009381.R12906">
    <property type="protein sequence ID" value="AALFPA23_009381.P12906"/>
    <property type="gene ID" value="AALFPA23_009381"/>
</dbReference>
<comment type="function">
    <text evidence="5">O-methyltransferase required for two non-consecutive steps during ubiquinone biosynthesis. Catalyzes the 2 O-methylation of 3,4-dihydroxy-5-(all-trans-polyprenyl)benzoic acid into 4-hydroxy-3-methoxy-5-(all-trans-polyprenyl)benzoic acid. Also catalyzes the last step of ubiquinone biosynthesis by mediating methylation of 3-demethylubiquinone into ubiquinone. Also able to mediate the methylation of 3-demethylubiquinol into ubiquinol.</text>
</comment>
<dbReference type="HAMAP" id="MF_00472">
    <property type="entry name" value="UbiG"/>
    <property type="match status" value="1"/>
</dbReference>
<feature type="binding site" evidence="5">
    <location>
        <position position="195"/>
    </location>
    <ligand>
        <name>Mg(2+)</name>
        <dbReference type="ChEBI" id="CHEBI:18420"/>
    </ligand>
</feature>
<proteinExistence type="inferred from homology"/>
<reference evidence="6" key="2">
    <citation type="submission" date="2025-05" db="UniProtKB">
        <authorList>
            <consortium name="EnsemblMetazoa"/>
        </authorList>
    </citation>
    <scope>IDENTIFICATION</scope>
    <source>
        <strain evidence="6">Foshan</strain>
    </source>
</reference>
<dbReference type="Proteomes" id="UP000069940">
    <property type="component" value="Unassembled WGS sequence"/>
</dbReference>
<name>A0ABM1YI78_AEDAL</name>
<dbReference type="Pfam" id="PF13489">
    <property type="entry name" value="Methyltransf_23"/>
    <property type="match status" value="1"/>
</dbReference>
<feature type="binding site" evidence="5">
    <location>
        <position position="91"/>
    </location>
    <ligand>
        <name>S-adenosyl-L-methionine</name>
        <dbReference type="ChEBI" id="CHEBI:59789"/>
    </ligand>
</feature>
<sequence length="305" mass="34321">MSPYYGMYVVLGLVFKVLEIAIKVLKLNLVAKSLEAQFGNFIIGLNDNRPKETAPKDSVSKTEIEHLAKMVEFWWDTKGPVKMLHTFYQVRVPLVVEGLAETGRISKADISKQDALKGVRILEAGCGGGVLAEDLARLGAYVVGVDPGKEMIDLAKSHLETKSSELKNLIEYHDITVEEHAKQFAGTYDAIVCSEVMEHVDEKESVLAACCRCLKPGGSLFVTTENQTMLAWFFFIIIPEYFLNFIPKGTHFYEKFVSPRAISQIASKYGCKTRSVRGFFYDRMFNSWNFIDNDDCNYGLHAVKE</sequence>